<gene>
    <name evidence="1" type="ORF">SDC9_171014</name>
</gene>
<name>A0A645G9P4_9ZZZZ</name>
<comment type="caution">
    <text evidence="1">The sequence shown here is derived from an EMBL/GenBank/DDBJ whole genome shotgun (WGS) entry which is preliminary data.</text>
</comment>
<protein>
    <submittedName>
        <fullName evidence="1">Uncharacterized protein</fullName>
    </submittedName>
</protein>
<reference evidence="1" key="1">
    <citation type="submission" date="2019-08" db="EMBL/GenBank/DDBJ databases">
        <authorList>
            <person name="Kucharzyk K."/>
            <person name="Murdoch R.W."/>
            <person name="Higgins S."/>
            <person name="Loffler F."/>
        </authorList>
    </citation>
    <scope>NUCLEOTIDE SEQUENCE</scope>
</reference>
<dbReference type="AlphaFoldDB" id="A0A645G9P4"/>
<proteinExistence type="predicted"/>
<accession>A0A645G9P4</accession>
<sequence length="107" mass="10578">MASPAKAATSPTIMTMAGAPASANIVAAFAITRKPAAIKATPAPKAIKAAAADKTCEALVVLAVPTAAWPAAVPKSLDAKLPETLLAMPPRPFANSCAAGAMADNIL</sequence>
<organism evidence="1">
    <name type="scientific">bioreactor metagenome</name>
    <dbReference type="NCBI Taxonomy" id="1076179"/>
    <lineage>
        <taxon>unclassified sequences</taxon>
        <taxon>metagenomes</taxon>
        <taxon>ecological metagenomes</taxon>
    </lineage>
</organism>
<dbReference type="EMBL" id="VSSQ01072186">
    <property type="protein sequence ID" value="MPN23621.1"/>
    <property type="molecule type" value="Genomic_DNA"/>
</dbReference>
<evidence type="ECO:0000313" key="1">
    <source>
        <dbReference type="EMBL" id="MPN23621.1"/>
    </source>
</evidence>